<evidence type="ECO:0000256" key="1">
    <source>
        <dbReference type="ARBA" id="ARBA00010790"/>
    </source>
</evidence>
<dbReference type="Gene3D" id="3.30.560.10">
    <property type="entry name" value="Glucose Oxidase, domain 3"/>
    <property type="match status" value="1"/>
</dbReference>
<comment type="caution">
    <text evidence="4">The sequence shown here is derived from an EMBL/GenBank/DDBJ whole genome shotgun (WGS) entry which is preliminary data.</text>
</comment>
<dbReference type="Gene3D" id="3.50.50.60">
    <property type="entry name" value="FAD/NAD(P)-binding domain"/>
    <property type="match status" value="1"/>
</dbReference>
<dbReference type="PANTHER" id="PTHR11552">
    <property type="entry name" value="GLUCOSE-METHANOL-CHOLINE GMC OXIDOREDUCTASE"/>
    <property type="match status" value="1"/>
</dbReference>
<comment type="similarity">
    <text evidence="1">Belongs to the GMC oxidoreductase family.</text>
</comment>
<dbReference type="SUPFAM" id="SSF54373">
    <property type="entry name" value="FAD-linked reductases, C-terminal domain"/>
    <property type="match status" value="1"/>
</dbReference>
<evidence type="ECO:0000313" key="4">
    <source>
        <dbReference type="EMBL" id="KAK5093827.1"/>
    </source>
</evidence>
<dbReference type="Pfam" id="PF00732">
    <property type="entry name" value="GMC_oxred_N"/>
    <property type="match status" value="1"/>
</dbReference>
<evidence type="ECO:0000259" key="3">
    <source>
        <dbReference type="PROSITE" id="PS00624"/>
    </source>
</evidence>
<proteinExistence type="inferred from homology"/>
<feature type="chain" id="PRO_5046739998" description="Glucose-methanol-choline oxidoreductase N-terminal domain-containing protein" evidence="2">
    <location>
        <begin position="26"/>
        <end position="688"/>
    </location>
</feature>
<dbReference type="EMBL" id="JAVRRG010000039">
    <property type="protein sequence ID" value="KAK5093827.1"/>
    <property type="molecule type" value="Genomic_DNA"/>
</dbReference>
<keyword evidence="5" id="KW-1185">Reference proteome</keyword>
<gene>
    <name evidence="4" type="ORF">LTR24_004022</name>
</gene>
<dbReference type="Pfam" id="PF05199">
    <property type="entry name" value="GMC_oxred_C"/>
    <property type="match status" value="1"/>
</dbReference>
<feature type="domain" description="Glucose-methanol-choline oxidoreductase N-terminal" evidence="3">
    <location>
        <begin position="308"/>
        <end position="322"/>
    </location>
</feature>
<dbReference type="Proteomes" id="UP001345013">
    <property type="component" value="Unassembled WGS sequence"/>
</dbReference>
<feature type="signal peptide" evidence="2">
    <location>
        <begin position="1"/>
        <end position="25"/>
    </location>
</feature>
<dbReference type="InterPro" id="IPR007867">
    <property type="entry name" value="GMC_OxRtase_C"/>
</dbReference>
<protein>
    <recommendedName>
        <fullName evidence="3">Glucose-methanol-choline oxidoreductase N-terminal domain-containing protein</fullName>
    </recommendedName>
</protein>
<dbReference type="PANTHER" id="PTHR11552:SF115">
    <property type="entry name" value="DEHYDROGENASE XPTC-RELATED"/>
    <property type="match status" value="1"/>
</dbReference>
<keyword evidence="2" id="KW-0732">Signal</keyword>
<organism evidence="4 5">
    <name type="scientific">Lithohypha guttulata</name>
    <dbReference type="NCBI Taxonomy" id="1690604"/>
    <lineage>
        <taxon>Eukaryota</taxon>
        <taxon>Fungi</taxon>
        <taxon>Dikarya</taxon>
        <taxon>Ascomycota</taxon>
        <taxon>Pezizomycotina</taxon>
        <taxon>Eurotiomycetes</taxon>
        <taxon>Chaetothyriomycetidae</taxon>
        <taxon>Chaetothyriales</taxon>
        <taxon>Trichomeriaceae</taxon>
        <taxon>Lithohypha</taxon>
    </lineage>
</organism>
<reference evidence="4 5" key="1">
    <citation type="submission" date="2023-08" db="EMBL/GenBank/DDBJ databases">
        <title>Black Yeasts Isolated from many extreme environments.</title>
        <authorList>
            <person name="Coleine C."/>
            <person name="Stajich J.E."/>
            <person name="Selbmann L."/>
        </authorList>
    </citation>
    <scope>NUCLEOTIDE SEQUENCE [LARGE SCALE GENOMIC DNA]</scope>
    <source>
        <strain evidence="4 5">CCFEE 5885</strain>
    </source>
</reference>
<accession>A0ABR0KED4</accession>
<dbReference type="InterPro" id="IPR012132">
    <property type="entry name" value="GMC_OxRdtase"/>
</dbReference>
<dbReference type="InterPro" id="IPR036188">
    <property type="entry name" value="FAD/NAD-bd_sf"/>
</dbReference>
<name>A0ABR0KED4_9EURO</name>
<evidence type="ECO:0000313" key="5">
    <source>
        <dbReference type="Proteomes" id="UP001345013"/>
    </source>
</evidence>
<sequence length="688" mass="73884">MACRKSCHSFLALAVGLLYASVASGAALPLYRNSTANATREYDYIIVGGGLTGLVVANRLSEDPNVSVLVLEYGIIDRSNITRVPYYGTSLNTGAMFSITSAPEPAMQNRSYAIRAGAIAGGGSSVNGMTLNRASAGDYDSWELLGNPGWGWDGLLPYFKKSTYFGLPPSDIVEEYNYTCDKSWYGRDYSPLKGTIPQWQAPDTYTFFDGLEELSIPYREEHADGTAIGQFWTPASIHPTKLERSSSLTSYYDPVSDRTNLVMLTQHQVKTLTFDKDTTTVTGVRALNRATNEMVLFTAKKEVILAAGSIHTPQILQLSGIGPASVLEAAGVDVRLDFPAVGSNLQDHPVAYLNWALTNTYPRPDELTTNATFNAEALQLYLNNKTGPYTKAQANSIGFLSLEMVLGSADAVSDMVEELESQDHQNYLPAIYTADDQVSAGFEAQRYILAKQLKAGDVAALEFPFSGAGFVPNAMMKPLSRGTIHLNPSNPEAEPVIKYHAFTNPFDQTQMSSFIQWTRKFFNTTALSPLTPTQITPDPTLQTPSQILSHLTSLGSLALSPTFSHPSCSCPMMPKALGGCVGPDLKVYGVGNLRIVDASILPIIPAAHLQASLYAVAEKAADVIRGGIGGVGVGVVVSAEGNGASIEMGLDLDLHLDLSVGTDTDTDTGTGLLDLDLDLNFGLHLGLN</sequence>
<dbReference type="PIRSF" id="PIRSF000137">
    <property type="entry name" value="Alcohol_oxidase"/>
    <property type="match status" value="1"/>
</dbReference>
<evidence type="ECO:0000256" key="2">
    <source>
        <dbReference type="SAM" id="SignalP"/>
    </source>
</evidence>
<dbReference type="InterPro" id="IPR000172">
    <property type="entry name" value="GMC_OxRdtase_N"/>
</dbReference>
<dbReference type="SUPFAM" id="SSF51905">
    <property type="entry name" value="FAD/NAD(P)-binding domain"/>
    <property type="match status" value="1"/>
</dbReference>
<dbReference type="PROSITE" id="PS00624">
    <property type="entry name" value="GMC_OXRED_2"/>
    <property type="match status" value="1"/>
</dbReference>